<reference evidence="1 2" key="1">
    <citation type="submission" date="2008-08" db="EMBL/GenBank/DDBJ databases">
        <authorList>
            <person name="Madupu R."/>
            <person name="Durkin A.S."/>
            <person name="Torralba M."/>
            <person name="Methe B."/>
            <person name="Sutton G.G."/>
            <person name="Strausberg R.L."/>
            <person name="Nelson K.E."/>
        </authorList>
    </citation>
    <scope>NUCLEOTIDE SEQUENCE [LARGE SCALE GENOMIC DNA]</scope>
    <source>
        <strain evidence="1 2">RM3267</strain>
    </source>
</reference>
<dbReference type="EMBL" id="ACFU01000040">
    <property type="protein sequence ID" value="EEF12732.1"/>
    <property type="molecule type" value="Genomic_DNA"/>
</dbReference>
<dbReference type="AlphaFoldDB" id="B9D5I1"/>
<dbReference type="STRING" id="553218.CAMRE0001_1092"/>
<evidence type="ECO:0000313" key="1">
    <source>
        <dbReference type="EMBL" id="EEF12732.1"/>
    </source>
</evidence>
<gene>
    <name evidence="1" type="ORF">CAMRE0001_1092</name>
</gene>
<keyword evidence="2" id="KW-1185">Reference proteome</keyword>
<accession>B9D5I1</accession>
<dbReference type="Proteomes" id="UP000003082">
    <property type="component" value="Unassembled WGS sequence"/>
</dbReference>
<name>B9D5I1_CAMRE</name>
<evidence type="ECO:0000313" key="2">
    <source>
        <dbReference type="Proteomes" id="UP000003082"/>
    </source>
</evidence>
<organism evidence="1 2">
    <name type="scientific">Campylobacter rectus RM3267</name>
    <dbReference type="NCBI Taxonomy" id="553218"/>
    <lineage>
        <taxon>Bacteria</taxon>
        <taxon>Pseudomonadati</taxon>
        <taxon>Campylobacterota</taxon>
        <taxon>Epsilonproteobacteria</taxon>
        <taxon>Campylobacterales</taxon>
        <taxon>Campylobacteraceae</taxon>
        <taxon>Campylobacter</taxon>
    </lineage>
</organism>
<proteinExistence type="predicted"/>
<comment type="caution">
    <text evidence="1">The sequence shown here is derived from an EMBL/GenBank/DDBJ whole genome shotgun (WGS) entry which is preliminary data.</text>
</comment>
<sequence length="43" mass="4850">MAPYASGLVARINKFARVFGVFCSRILQILACLRELCLSRTNF</sequence>
<protein>
    <submittedName>
        <fullName evidence="1">Uncharacterized protein</fullName>
    </submittedName>
</protein>